<dbReference type="EMBL" id="ASPP01008294">
    <property type="protein sequence ID" value="ETO25784.1"/>
    <property type="molecule type" value="Genomic_DNA"/>
</dbReference>
<comment type="caution">
    <text evidence="1">The sequence shown here is derived from an EMBL/GenBank/DDBJ whole genome shotgun (WGS) entry which is preliminary data.</text>
</comment>
<name>X6NJ63_RETFI</name>
<evidence type="ECO:0000313" key="2">
    <source>
        <dbReference type="Proteomes" id="UP000023152"/>
    </source>
</evidence>
<proteinExistence type="predicted"/>
<keyword evidence="2" id="KW-1185">Reference proteome</keyword>
<sequence length="321" mass="37755">MSCCQPNAPHEHSKKFLLLGEDDHKKKVLHDLPIADGDEPIHPILHEVPTNFGNRTYDSMMKVLGRQDDVRNLVQLLHPDGFKSQDVVVLCAPKYVGCTTVGQSVAKFFTRPWYTPLFPGGVWWVDLIPLIDSDRLFGFIADRMGMDIDRGRFQYRDTKTNRMMDYPKEIHDQICAEQYEEAPSVIHYVDEQDQDRYILFRAHKNQEKTLTATLDKEIYAKVHTLFKCSLNEFPKEVWKDRNDGSVQTRRIIFKPMDEQSILAQIKQKCRGATLFILDHLEYKEDQLRSTVYKEIEEFDRLKNQWQIDCRPYRLRTITKTN</sequence>
<organism evidence="1 2">
    <name type="scientific">Reticulomyxa filosa</name>
    <dbReference type="NCBI Taxonomy" id="46433"/>
    <lineage>
        <taxon>Eukaryota</taxon>
        <taxon>Sar</taxon>
        <taxon>Rhizaria</taxon>
        <taxon>Retaria</taxon>
        <taxon>Foraminifera</taxon>
        <taxon>Monothalamids</taxon>
        <taxon>Reticulomyxidae</taxon>
        <taxon>Reticulomyxa</taxon>
    </lineage>
</organism>
<gene>
    <name evidence="1" type="ORF">RFI_11353</name>
</gene>
<evidence type="ECO:0000313" key="1">
    <source>
        <dbReference type="EMBL" id="ETO25784.1"/>
    </source>
</evidence>
<accession>X6NJ63</accession>
<protein>
    <submittedName>
        <fullName evidence="1">Uncharacterized protein</fullName>
    </submittedName>
</protein>
<reference evidence="1 2" key="1">
    <citation type="journal article" date="2013" name="Curr. Biol.">
        <title>The Genome of the Foraminiferan Reticulomyxa filosa.</title>
        <authorList>
            <person name="Glockner G."/>
            <person name="Hulsmann N."/>
            <person name="Schleicher M."/>
            <person name="Noegel A.A."/>
            <person name="Eichinger L."/>
            <person name="Gallinger C."/>
            <person name="Pawlowski J."/>
            <person name="Sierra R."/>
            <person name="Euteneuer U."/>
            <person name="Pillet L."/>
            <person name="Moustafa A."/>
            <person name="Platzer M."/>
            <person name="Groth M."/>
            <person name="Szafranski K."/>
            <person name="Schliwa M."/>
        </authorList>
    </citation>
    <scope>NUCLEOTIDE SEQUENCE [LARGE SCALE GENOMIC DNA]</scope>
</reference>
<dbReference type="Proteomes" id="UP000023152">
    <property type="component" value="Unassembled WGS sequence"/>
</dbReference>
<dbReference type="AlphaFoldDB" id="X6NJ63"/>
<feature type="non-terminal residue" evidence="1">
    <location>
        <position position="321"/>
    </location>
</feature>